<accession>A0A7X5AL29</accession>
<comment type="caution">
    <text evidence="1">The sequence shown here is derived from an EMBL/GenBank/DDBJ whole genome shotgun (WGS) entry which is preliminary data.</text>
</comment>
<evidence type="ECO:0000313" key="1">
    <source>
        <dbReference type="EMBL" id="NAW11313.1"/>
    </source>
</evidence>
<reference evidence="1 2" key="1">
    <citation type="submission" date="2019-12" db="EMBL/GenBank/DDBJ databases">
        <title>Draft genome sequencing of Halomonas icarensis D1-1.</title>
        <authorList>
            <person name="Pandiyan K."/>
            <person name="Kushwaha P."/>
            <person name="Gowdham M."/>
            <person name="Chakdar H."/>
            <person name="Singh A."/>
            <person name="Kumar M."/>
            <person name="Saxena A.K."/>
        </authorList>
    </citation>
    <scope>NUCLEOTIDE SEQUENCE [LARGE SCALE GENOMIC DNA]</scope>
    <source>
        <strain evidence="1 2">D1-1</strain>
    </source>
</reference>
<organism evidence="1 2">
    <name type="scientific">Halomonas icarae</name>
    <dbReference type="NCBI Taxonomy" id="2691040"/>
    <lineage>
        <taxon>Bacteria</taxon>
        <taxon>Pseudomonadati</taxon>
        <taxon>Pseudomonadota</taxon>
        <taxon>Gammaproteobacteria</taxon>
        <taxon>Oceanospirillales</taxon>
        <taxon>Halomonadaceae</taxon>
        <taxon>Halomonas</taxon>
    </lineage>
</organism>
<dbReference type="AlphaFoldDB" id="A0A7X5AL29"/>
<sequence>MLTRVRDLDERVNTGAVVEWQSPMGSRYRWERRTRRAGVESGPGSGHWLWLDARPADLRAARRAVLEHINLEEL</sequence>
<dbReference type="RefSeq" id="WP_161422154.1">
    <property type="nucleotide sequence ID" value="NZ_JARWMY010000002.1"/>
</dbReference>
<dbReference type="Proteomes" id="UP000448235">
    <property type="component" value="Unassembled WGS sequence"/>
</dbReference>
<evidence type="ECO:0000313" key="2">
    <source>
        <dbReference type="Proteomes" id="UP000448235"/>
    </source>
</evidence>
<dbReference type="EMBL" id="WUTS01000001">
    <property type="protein sequence ID" value="NAW11313.1"/>
    <property type="molecule type" value="Genomic_DNA"/>
</dbReference>
<gene>
    <name evidence="1" type="ORF">GRB80_00415</name>
</gene>
<protein>
    <submittedName>
        <fullName evidence="1">Uncharacterized protein</fullName>
    </submittedName>
</protein>
<keyword evidence="2" id="KW-1185">Reference proteome</keyword>
<proteinExistence type="predicted"/>
<name>A0A7X5AL29_9GAMM</name>